<gene>
    <name evidence="2" type="ORF">G2W53_033067</name>
</gene>
<accession>A0A834WAP9</accession>
<organism evidence="2 3">
    <name type="scientific">Senna tora</name>
    <dbReference type="NCBI Taxonomy" id="362788"/>
    <lineage>
        <taxon>Eukaryota</taxon>
        <taxon>Viridiplantae</taxon>
        <taxon>Streptophyta</taxon>
        <taxon>Embryophyta</taxon>
        <taxon>Tracheophyta</taxon>
        <taxon>Spermatophyta</taxon>
        <taxon>Magnoliopsida</taxon>
        <taxon>eudicotyledons</taxon>
        <taxon>Gunneridae</taxon>
        <taxon>Pentapetalae</taxon>
        <taxon>rosids</taxon>
        <taxon>fabids</taxon>
        <taxon>Fabales</taxon>
        <taxon>Fabaceae</taxon>
        <taxon>Caesalpinioideae</taxon>
        <taxon>Cassia clade</taxon>
        <taxon>Senna</taxon>
    </lineage>
</organism>
<dbReference type="Proteomes" id="UP000634136">
    <property type="component" value="Unassembled WGS sequence"/>
</dbReference>
<reference evidence="2" key="1">
    <citation type="submission" date="2020-09" db="EMBL/GenBank/DDBJ databases">
        <title>Genome-Enabled Discovery of Anthraquinone Biosynthesis in Senna tora.</title>
        <authorList>
            <person name="Kang S.-H."/>
            <person name="Pandey R.P."/>
            <person name="Lee C.-M."/>
            <person name="Sim J.-S."/>
            <person name="Jeong J.-T."/>
            <person name="Choi B.-S."/>
            <person name="Jung M."/>
            <person name="Ginzburg D."/>
            <person name="Zhao K."/>
            <person name="Won S.Y."/>
            <person name="Oh T.-J."/>
            <person name="Yu Y."/>
            <person name="Kim N.-H."/>
            <person name="Lee O.R."/>
            <person name="Lee T.-H."/>
            <person name="Bashyal P."/>
            <person name="Kim T.-S."/>
            <person name="Lee W.-H."/>
            <person name="Kawkins C."/>
            <person name="Kim C.-K."/>
            <person name="Kim J.S."/>
            <person name="Ahn B.O."/>
            <person name="Rhee S.Y."/>
            <person name="Sohng J.K."/>
        </authorList>
    </citation>
    <scope>NUCLEOTIDE SEQUENCE</scope>
    <source>
        <tissue evidence="2">Leaf</tissue>
    </source>
</reference>
<evidence type="ECO:0000313" key="3">
    <source>
        <dbReference type="Proteomes" id="UP000634136"/>
    </source>
</evidence>
<dbReference type="EMBL" id="JAAIUW010000010">
    <property type="protein sequence ID" value="KAF7812091.1"/>
    <property type="molecule type" value="Genomic_DNA"/>
</dbReference>
<keyword evidence="3" id="KW-1185">Reference proteome</keyword>
<evidence type="ECO:0000256" key="1">
    <source>
        <dbReference type="SAM" id="MobiDB-lite"/>
    </source>
</evidence>
<dbReference type="AlphaFoldDB" id="A0A834WAP9"/>
<evidence type="ECO:0000313" key="2">
    <source>
        <dbReference type="EMBL" id="KAF7812091.1"/>
    </source>
</evidence>
<feature type="region of interest" description="Disordered" evidence="1">
    <location>
        <begin position="1"/>
        <end position="28"/>
    </location>
</feature>
<proteinExistence type="predicted"/>
<comment type="caution">
    <text evidence="2">The sequence shown here is derived from an EMBL/GenBank/DDBJ whole genome shotgun (WGS) entry which is preliminary data.</text>
</comment>
<sequence>MATVISSATEGGLSKEETDQMETSSKKVKYRERVARRLSIGNE</sequence>
<name>A0A834WAP9_9FABA</name>
<protein>
    <submittedName>
        <fullName evidence="2">Uncharacterized protein</fullName>
    </submittedName>
</protein>